<reference evidence="2" key="1">
    <citation type="submission" date="2020-10" db="EMBL/GenBank/DDBJ databases">
        <authorList>
            <person name="Castelo-Branco R."/>
            <person name="Eusebio N."/>
            <person name="Adriana R."/>
            <person name="Vieira A."/>
            <person name="Brugerolle De Fraissinette N."/>
            <person name="Rezende De Castro R."/>
            <person name="Schneider M.P."/>
            <person name="Vasconcelos V."/>
            <person name="Leao P.N."/>
        </authorList>
    </citation>
    <scope>NUCLEOTIDE SEQUENCE</scope>
    <source>
        <strain evidence="2">LEGE 11467</strain>
    </source>
</reference>
<protein>
    <submittedName>
        <fullName evidence="2">Uncharacterized protein</fullName>
    </submittedName>
</protein>
<evidence type="ECO:0000256" key="1">
    <source>
        <dbReference type="SAM" id="MobiDB-lite"/>
    </source>
</evidence>
<comment type="caution">
    <text evidence="2">The sequence shown here is derived from an EMBL/GenBank/DDBJ whole genome shotgun (WGS) entry which is preliminary data.</text>
</comment>
<feature type="region of interest" description="Disordered" evidence="1">
    <location>
        <begin position="51"/>
        <end position="74"/>
    </location>
</feature>
<dbReference type="Proteomes" id="UP000621799">
    <property type="component" value="Unassembled WGS sequence"/>
</dbReference>
<feature type="compositionally biased region" description="Polar residues" evidence="1">
    <location>
        <begin position="51"/>
        <end position="67"/>
    </location>
</feature>
<dbReference type="AlphaFoldDB" id="A0A928VUH2"/>
<proteinExistence type="predicted"/>
<dbReference type="RefSeq" id="WP_264319948.1">
    <property type="nucleotide sequence ID" value="NZ_JADEXN010000025.1"/>
</dbReference>
<evidence type="ECO:0000313" key="3">
    <source>
        <dbReference type="Proteomes" id="UP000621799"/>
    </source>
</evidence>
<feature type="non-terminal residue" evidence="2">
    <location>
        <position position="1"/>
    </location>
</feature>
<name>A0A928VUH2_9CYAN</name>
<keyword evidence="3" id="KW-1185">Reference proteome</keyword>
<accession>A0A928VUH2</accession>
<organism evidence="2 3">
    <name type="scientific">Zarconia navalis LEGE 11467</name>
    <dbReference type="NCBI Taxonomy" id="1828826"/>
    <lineage>
        <taxon>Bacteria</taxon>
        <taxon>Bacillati</taxon>
        <taxon>Cyanobacteriota</taxon>
        <taxon>Cyanophyceae</taxon>
        <taxon>Oscillatoriophycideae</taxon>
        <taxon>Oscillatoriales</taxon>
        <taxon>Oscillatoriales incertae sedis</taxon>
        <taxon>Zarconia</taxon>
        <taxon>Zarconia navalis</taxon>
    </lineage>
</organism>
<gene>
    <name evidence="2" type="ORF">IQ235_02620</name>
</gene>
<dbReference type="EMBL" id="JADEXN010000025">
    <property type="protein sequence ID" value="MBE9039689.1"/>
    <property type="molecule type" value="Genomic_DNA"/>
</dbReference>
<sequence length="74" mass="8463">VLHLLERLHHWLEVVDRPTIVAISLAIGFWKTQQQSQKSDPLRRKVIVLQSQHKPQDAKSSTSNTVSARIRATL</sequence>
<evidence type="ECO:0000313" key="2">
    <source>
        <dbReference type="EMBL" id="MBE9039689.1"/>
    </source>
</evidence>